<name>A0A9D9EQ46_9SPIR</name>
<feature type="domain" description="4Fe-4S ferredoxin-type" evidence="1">
    <location>
        <begin position="70"/>
        <end position="101"/>
    </location>
</feature>
<dbReference type="PRINTS" id="PR00419">
    <property type="entry name" value="ADXRDTASE"/>
</dbReference>
<dbReference type="SUPFAM" id="SSF46548">
    <property type="entry name" value="alpha-helical ferredoxin"/>
    <property type="match status" value="1"/>
</dbReference>
<dbReference type="Gene3D" id="3.50.50.60">
    <property type="entry name" value="FAD/NAD(P)-binding domain"/>
    <property type="match status" value="2"/>
</dbReference>
<reference evidence="2" key="1">
    <citation type="submission" date="2020-10" db="EMBL/GenBank/DDBJ databases">
        <authorList>
            <person name="Gilroy R."/>
        </authorList>
    </citation>
    <scope>NUCLEOTIDE SEQUENCE</scope>
    <source>
        <strain evidence="2">B3-4054</strain>
    </source>
</reference>
<dbReference type="Pfam" id="PF07992">
    <property type="entry name" value="Pyr_redox_2"/>
    <property type="match status" value="1"/>
</dbReference>
<reference evidence="2" key="2">
    <citation type="journal article" date="2021" name="PeerJ">
        <title>Extensive microbial diversity within the chicken gut microbiome revealed by metagenomics and culture.</title>
        <authorList>
            <person name="Gilroy R."/>
            <person name="Ravi A."/>
            <person name="Getino M."/>
            <person name="Pursley I."/>
            <person name="Horton D.L."/>
            <person name="Alikhan N.F."/>
            <person name="Baker D."/>
            <person name="Gharbi K."/>
            <person name="Hall N."/>
            <person name="Watson M."/>
            <person name="Adriaenssens E.M."/>
            <person name="Foster-Nyarko E."/>
            <person name="Jarju S."/>
            <person name="Secka A."/>
            <person name="Antonio M."/>
            <person name="Oren A."/>
            <person name="Chaudhuri R.R."/>
            <person name="La Ragione R."/>
            <person name="Hildebrand F."/>
            <person name="Pallen M.J."/>
        </authorList>
    </citation>
    <scope>NUCLEOTIDE SEQUENCE</scope>
    <source>
        <strain evidence="2">B3-4054</strain>
    </source>
</reference>
<dbReference type="Gene3D" id="1.10.1060.10">
    <property type="entry name" value="Alpha-helical ferredoxin"/>
    <property type="match status" value="1"/>
</dbReference>
<gene>
    <name evidence="2" type="primary">gltA</name>
    <name evidence="2" type="ORF">IAA96_08080</name>
</gene>
<evidence type="ECO:0000259" key="1">
    <source>
        <dbReference type="PROSITE" id="PS51379"/>
    </source>
</evidence>
<dbReference type="Proteomes" id="UP000823616">
    <property type="component" value="Unassembled WGS sequence"/>
</dbReference>
<dbReference type="PANTHER" id="PTHR42783">
    <property type="entry name" value="GLUTAMATE SYNTHASE [NADPH] SMALL CHAIN"/>
    <property type="match status" value="1"/>
</dbReference>
<keyword evidence="2" id="KW-0560">Oxidoreductase</keyword>
<dbReference type="Pfam" id="PF14691">
    <property type="entry name" value="Fer4_20"/>
    <property type="match status" value="1"/>
</dbReference>
<dbReference type="InterPro" id="IPR006004">
    <property type="entry name" value="SudA-like"/>
</dbReference>
<dbReference type="GO" id="GO:0051536">
    <property type="term" value="F:iron-sulfur cluster binding"/>
    <property type="evidence" value="ECO:0007669"/>
    <property type="project" value="InterPro"/>
</dbReference>
<dbReference type="InterPro" id="IPR036188">
    <property type="entry name" value="FAD/NAD-bd_sf"/>
</dbReference>
<evidence type="ECO:0000313" key="2">
    <source>
        <dbReference type="EMBL" id="MBO8451045.1"/>
    </source>
</evidence>
<accession>A0A9D9EQ46</accession>
<dbReference type="EC" id="1.4.1.13" evidence="2"/>
<proteinExistence type="predicted"/>
<dbReference type="NCBIfam" id="TIGR01316">
    <property type="entry name" value="gltA"/>
    <property type="match status" value="1"/>
</dbReference>
<comment type="caution">
    <text evidence="2">The sequence shown here is derived from an EMBL/GenBank/DDBJ whole genome shotgun (WGS) entry which is preliminary data.</text>
</comment>
<dbReference type="AlphaFoldDB" id="A0A9D9EQ46"/>
<dbReference type="InterPro" id="IPR023753">
    <property type="entry name" value="FAD/NAD-binding_dom"/>
</dbReference>
<dbReference type="GO" id="GO:0004355">
    <property type="term" value="F:glutamate synthase (NADPH) activity"/>
    <property type="evidence" value="ECO:0007669"/>
    <property type="project" value="UniProtKB-EC"/>
</dbReference>
<dbReference type="PROSITE" id="PS51379">
    <property type="entry name" value="4FE4S_FER_2"/>
    <property type="match status" value="1"/>
</dbReference>
<sequence>MIAKDSAGHQPPEVLAAQAETLWAEISAKKSAGTLTAKDRMAIPPQEMGTRDPEARARQMEEVALGYTEAQARCEAERCLGCKNRPCMSACPVGVPIPDFIACIQDGKYADALAVIKTANLLPAICGRVCPQEKQCQSMCTLGKGQKDIHKSVSIGRLERFVADYEREHGAISVPQIAPSTGKKVAVIGSGPAGLTVAADVRRAGHAVTVFEAFHKTGGVMVYGIPEFRLPKAIVSAEVENLKKMGVEFRTNFLVGRTETLEDLLEREGFDAAFIGTGAGLPKFLNIEGENLIGVFSANEYLTRANLMKAYLVGQADTPLYKASTVAVVGGGNVAMDAARMAFRLGAETVYCIYRRTRAEMPARAEEVMHAEEEGVDFRFLQNPVRIIGDENGKVRALEVLDYELGEPDASGRRRPVPKPGTEHQLEVDAVIVALGNDSNPLISQTTKGLDVTPKGNVIVNASQETSLPRVWAGGDIVLGAATVILAMGEGRKAAASINTYLASE</sequence>
<dbReference type="EMBL" id="JADIMS010000152">
    <property type="protein sequence ID" value="MBO8451045.1"/>
    <property type="molecule type" value="Genomic_DNA"/>
</dbReference>
<dbReference type="InterPro" id="IPR009051">
    <property type="entry name" value="Helical_ferredxn"/>
</dbReference>
<dbReference type="SUPFAM" id="SSF51971">
    <property type="entry name" value="Nucleotide-binding domain"/>
    <property type="match status" value="1"/>
</dbReference>
<evidence type="ECO:0000313" key="3">
    <source>
        <dbReference type="Proteomes" id="UP000823616"/>
    </source>
</evidence>
<dbReference type="PANTHER" id="PTHR42783:SF3">
    <property type="entry name" value="GLUTAMATE SYNTHASE [NADPH] SMALL CHAIN-RELATED"/>
    <property type="match status" value="1"/>
</dbReference>
<dbReference type="InterPro" id="IPR028261">
    <property type="entry name" value="DPD_II"/>
</dbReference>
<dbReference type="InterPro" id="IPR017896">
    <property type="entry name" value="4Fe4S_Fe-S-bd"/>
</dbReference>
<protein>
    <submittedName>
        <fullName evidence="2">NADPH-dependent glutamate synthase</fullName>
        <ecNumber evidence="2">1.4.1.13</ecNumber>
    </submittedName>
</protein>
<organism evidence="2 3">
    <name type="scientific">Candidatus Avitreponema avistercoris</name>
    <dbReference type="NCBI Taxonomy" id="2840705"/>
    <lineage>
        <taxon>Bacteria</taxon>
        <taxon>Pseudomonadati</taxon>
        <taxon>Spirochaetota</taxon>
        <taxon>Spirochaetia</taxon>
        <taxon>Spirochaetales</taxon>
        <taxon>Candidatus Avitreponema</taxon>
    </lineage>
</organism>